<accession>A0A502GTJ4</accession>
<proteinExistence type="predicted"/>
<sequence>MCIVCQNTFTEVQLYKEYNYHSLLNQYTDRQGYQRCPERYGANAICAEGVDFTDHGFFAVLFFEDSKLAQVTLASRYDPDALAKIKSSLRHSFTMLLMTGSDSNLDLVNLQQKMKSDEEFTAALMDYELKELASGHLAYAYVEGINIGSGSVDAITASHRAHENDRQIEMVVSSGLLDLAFFLPKLDQKTDNP</sequence>
<dbReference type="AlphaFoldDB" id="A0A502GTJ4"/>
<evidence type="ECO:0000313" key="1">
    <source>
        <dbReference type="EMBL" id="TPG65717.1"/>
    </source>
</evidence>
<gene>
    <name evidence="1" type="ORF">EAH78_31525</name>
</gene>
<protein>
    <submittedName>
        <fullName evidence="1">Uncharacterized protein</fullName>
    </submittedName>
</protein>
<evidence type="ECO:0000313" key="2">
    <source>
        <dbReference type="Proteomes" id="UP000317933"/>
    </source>
</evidence>
<comment type="caution">
    <text evidence="1">The sequence shown here is derived from an EMBL/GenBank/DDBJ whole genome shotgun (WGS) entry which is preliminary data.</text>
</comment>
<reference evidence="1 2" key="1">
    <citation type="journal article" date="2019" name="Environ. Microbiol.">
        <title>Species interactions and distinct microbial communities in high Arctic permafrost affected cryosols are associated with the CH4 and CO2 gas fluxes.</title>
        <authorList>
            <person name="Altshuler I."/>
            <person name="Hamel J."/>
            <person name="Turney S."/>
            <person name="Magnuson E."/>
            <person name="Levesque R."/>
            <person name="Greer C."/>
            <person name="Whyte L.G."/>
        </authorList>
    </citation>
    <scope>NUCLEOTIDE SEQUENCE [LARGE SCALE GENOMIC DNA]</scope>
    <source>
        <strain evidence="1 2">E3</strain>
    </source>
</reference>
<dbReference type="EMBL" id="RCZE01000025">
    <property type="protein sequence ID" value="TPG65717.1"/>
    <property type="molecule type" value="Genomic_DNA"/>
</dbReference>
<organism evidence="1 2">
    <name type="scientific">Pseudomonas arsenicoxydans</name>
    <dbReference type="NCBI Taxonomy" id="702115"/>
    <lineage>
        <taxon>Bacteria</taxon>
        <taxon>Pseudomonadati</taxon>
        <taxon>Pseudomonadota</taxon>
        <taxon>Gammaproteobacteria</taxon>
        <taxon>Pseudomonadales</taxon>
        <taxon>Pseudomonadaceae</taxon>
        <taxon>Pseudomonas</taxon>
    </lineage>
</organism>
<name>A0A502GTJ4_9PSED</name>
<dbReference type="Proteomes" id="UP000317933">
    <property type="component" value="Unassembled WGS sequence"/>
</dbReference>